<dbReference type="SUPFAM" id="SSF51735">
    <property type="entry name" value="NAD(P)-binding Rossmann-fold domains"/>
    <property type="match status" value="1"/>
</dbReference>
<proteinExistence type="predicted"/>
<dbReference type="OrthoDB" id="3510772at2"/>
<dbReference type="InterPro" id="IPR016040">
    <property type="entry name" value="NAD(P)-bd_dom"/>
</dbReference>
<evidence type="ECO:0000259" key="1">
    <source>
        <dbReference type="Pfam" id="PF13460"/>
    </source>
</evidence>
<feature type="domain" description="NAD(P)-binding" evidence="1">
    <location>
        <begin position="6"/>
        <end position="181"/>
    </location>
</feature>
<dbReference type="Gene3D" id="3.40.50.720">
    <property type="entry name" value="NAD(P)-binding Rossmann-like Domain"/>
    <property type="match status" value="1"/>
</dbReference>
<dbReference type="InterPro" id="IPR051604">
    <property type="entry name" value="Ergot_Alk_Oxidoreductase"/>
</dbReference>
<evidence type="ECO:0000313" key="3">
    <source>
        <dbReference type="Proteomes" id="UP000219565"/>
    </source>
</evidence>
<organism evidence="2 3">
    <name type="scientific">Nocardia amikacinitolerans</name>
    <dbReference type="NCBI Taxonomy" id="756689"/>
    <lineage>
        <taxon>Bacteria</taxon>
        <taxon>Bacillati</taxon>
        <taxon>Actinomycetota</taxon>
        <taxon>Actinomycetes</taxon>
        <taxon>Mycobacteriales</taxon>
        <taxon>Nocardiaceae</taxon>
        <taxon>Nocardia</taxon>
    </lineage>
</organism>
<dbReference type="AlphaFoldDB" id="A0A285LYF2"/>
<protein>
    <submittedName>
        <fullName evidence="2">Uncharacterized conserved protein YbjT, contains NAD(P)-binding and DUF2867 domains</fullName>
    </submittedName>
</protein>
<reference evidence="2 3" key="1">
    <citation type="submission" date="2017-09" db="EMBL/GenBank/DDBJ databases">
        <authorList>
            <person name="Ehlers B."/>
            <person name="Leendertz F.H."/>
        </authorList>
    </citation>
    <scope>NUCLEOTIDE SEQUENCE [LARGE SCALE GENOMIC DNA]</scope>
    <source>
        <strain evidence="2 3">DSM 45537</strain>
    </source>
</reference>
<evidence type="ECO:0000313" key="2">
    <source>
        <dbReference type="EMBL" id="SNY89187.1"/>
    </source>
</evidence>
<accession>A0A285LYF2</accession>
<dbReference type="Proteomes" id="UP000219565">
    <property type="component" value="Unassembled WGS sequence"/>
</dbReference>
<dbReference type="EMBL" id="OBEG01000008">
    <property type="protein sequence ID" value="SNY89187.1"/>
    <property type="molecule type" value="Genomic_DNA"/>
</dbReference>
<dbReference type="STRING" id="1379680.GCA_001612615_01120"/>
<dbReference type="PANTHER" id="PTHR43162:SF1">
    <property type="entry name" value="PRESTALK A DIFFERENTIATION PROTEIN A"/>
    <property type="match status" value="1"/>
</dbReference>
<sequence>MIVVTGATGNIGRSLVPLLAASGAQVTAVSRGSGSIALPEGVRHVAADLADPASLSPALAGAEALFLLISGEQLIAGPEPEEVLDVVAEAGVRRVVFVSSLGTRTRPEAAGYDRLRAYEKALRASSFEWTILRPGGFFSNTYAWAESVRGERTVAAPFGSVGLPSVDPADIAAVAAAALREDGHAGEIYTLTGPALSTPREQAAALGAALGTDIRFVELSPAQAREGMLRFMPEAVADHTLKILGSPTPGELLVSQDIEKVLGRTAGTYAEWAERNRAVFA</sequence>
<dbReference type="InterPro" id="IPR036291">
    <property type="entry name" value="NAD(P)-bd_dom_sf"/>
</dbReference>
<gene>
    <name evidence="2" type="ORF">SAMN04244553_6194</name>
</gene>
<dbReference type="Gene3D" id="3.90.25.10">
    <property type="entry name" value="UDP-galactose 4-epimerase, domain 1"/>
    <property type="match status" value="1"/>
</dbReference>
<dbReference type="Pfam" id="PF13460">
    <property type="entry name" value="NAD_binding_10"/>
    <property type="match status" value="1"/>
</dbReference>
<dbReference type="RefSeq" id="WP_097247943.1">
    <property type="nucleotide sequence ID" value="NZ_JAMTCV010000010.1"/>
</dbReference>
<name>A0A285LYF2_9NOCA</name>
<dbReference type="PANTHER" id="PTHR43162">
    <property type="match status" value="1"/>
</dbReference>
<keyword evidence="3" id="KW-1185">Reference proteome</keyword>